<dbReference type="AlphaFoldDB" id="A0A1L8D5A5"/>
<dbReference type="InterPro" id="IPR001584">
    <property type="entry name" value="Integrase_cat-core"/>
</dbReference>
<name>A0A1L8D5A5_9THEO</name>
<evidence type="ECO:0000313" key="3">
    <source>
        <dbReference type="Proteomes" id="UP000187338"/>
    </source>
</evidence>
<feature type="domain" description="Integrase catalytic" evidence="1">
    <location>
        <begin position="141"/>
        <end position="331"/>
    </location>
</feature>
<dbReference type="InterPro" id="IPR036397">
    <property type="entry name" value="RNaseH_sf"/>
</dbReference>
<dbReference type="Proteomes" id="UP000187338">
    <property type="component" value="Unassembled WGS sequence"/>
</dbReference>
<comment type="caution">
    <text evidence="2">The sequence shown here is derived from an EMBL/GenBank/DDBJ whole genome shotgun (WGS) entry which is preliminary data.</text>
</comment>
<dbReference type="EMBL" id="BDJL01000132">
    <property type="protein sequence ID" value="GAV26338.1"/>
    <property type="molecule type" value="Genomic_DNA"/>
</dbReference>
<dbReference type="InterPro" id="IPR012337">
    <property type="entry name" value="RNaseH-like_sf"/>
</dbReference>
<sequence>MKLYQKLKASGNPQAPVQLILSLLEKYSVPEVANIIGVSSRWVYKIRQRFLESNGSIAACILKKGPKKPMPNRTPENIENFVVDLAKATNFDPRRLAVPLSSLYKINLSPYTIRNILRRYKIKTRKVKTFSGQKRLAFDFSAFEPLQFWQIDSNHIADQSALPFDAYAAIFRNKLPKYQFTAIDVKSRLRFIAFANELTFKNGLSFMLLVAFWLRAFGINQPLFFQTDNGEEFGGHPTSRKKSIMQKFIFEPLNISLLNIPPGQKQFNSFVERSHRSVDEEFYSINLSKFTSRSAFLNMAQNWLLYFNYRRPHFGKNMSGNTPMTILKKFLKPINPAIGAFPVVLLDRFSHFLNYLWYISTLPWDYLPRNLKLLNETMAYYHTAKSKSSSYSSFVISLTC</sequence>
<reference evidence="3" key="1">
    <citation type="submission" date="2016-12" db="EMBL/GenBank/DDBJ databases">
        <title>Draft Genome Sequences od Carboxydothermus pertinax and islandicus, Hydrogenogenic Carboxydotrophic Bacteria.</title>
        <authorList>
            <person name="Fukuyama Y."/>
            <person name="Ohmae K."/>
            <person name="Yoneda Y."/>
            <person name="Yoshida T."/>
            <person name="Sako Y."/>
        </authorList>
    </citation>
    <scope>NUCLEOTIDE SEQUENCE [LARGE SCALE GENOMIC DNA]</scope>
    <source>
        <strain evidence="3">SET</strain>
    </source>
</reference>
<evidence type="ECO:0000259" key="1">
    <source>
        <dbReference type="PROSITE" id="PS50994"/>
    </source>
</evidence>
<gene>
    <name evidence="2" type="ORF">ciss_22710</name>
</gene>
<keyword evidence="3" id="KW-1185">Reference proteome</keyword>
<dbReference type="OrthoDB" id="1715215at2"/>
<dbReference type="Pfam" id="PF13683">
    <property type="entry name" value="rve_3"/>
    <property type="match status" value="1"/>
</dbReference>
<dbReference type="RefSeq" id="WP_075866502.1">
    <property type="nucleotide sequence ID" value="NZ_BDJL01000132.1"/>
</dbReference>
<dbReference type="GO" id="GO:0015074">
    <property type="term" value="P:DNA integration"/>
    <property type="evidence" value="ECO:0007669"/>
    <property type="project" value="InterPro"/>
</dbReference>
<proteinExistence type="predicted"/>
<dbReference type="SUPFAM" id="SSF53098">
    <property type="entry name" value="Ribonuclease H-like"/>
    <property type="match status" value="1"/>
</dbReference>
<protein>
    <submittedName>
        <fullName evidence="2">Integrase catalytic region</fullName>
    </submittedName>
</protein>
<dbReference type="Gene3D" id="3.30.420.10">
    <property type="entry name" value="Ribonuclease H-like superfamily/Ribonuclease H"/>
    <property type="match status" value="1"/>
</dbReference>
<evidence type="ECO:0000313" key="2">
    <source>
        <dbReference type="EMBL" id="GAV26338.1"/>
    </source>
</evidence>
<organism evidence="2 3">
    <name type="scientific">Carboxydothermus islandicus</name>
    <dbReference type="NCBI Taxonomy" id="661089"/>
    <lineage>
        <taxon>Bacteria</taxon>
        <taxon>Bacillati</taxon>
        <taxon>Bacillota</taxon>
        <taxon>Clostridia</taxon>
        <taxon>Thermoanaerobacterales</taxon>
        <taxon>Thermoanaerobacteraceae</taxon>
        <taxon>Carboxydothermus</taxon>
    </lineage>
</organism>
<accession>A0A1L8D5A5</accession>
<dbReference type="PROSITE" id="PS50994">
    <property type="entry name" value="INTEGRASE"/>
    <property type="match status" value="1"/>
</dbReference>
<dbReference type="GO" id="GO:0003676">
    <property type="term" value="F:nucleic acid binding"/>
    <property type="evidence" value="ECO:0007669"/>
    <property type="project" value="InterPro"/>
</dbReference>
<dbReference type="InterPro" id="IPR009057">
    <property type="entry name" value="Homeodomain-like_sf"/>
</dbReference>
<dbReference type="SUPFAM" id="SSF46689">
    <property type="entry name" value="Homeodomain-like"/>
    <property type="match status" value="1"/>
</dbReference>